<feature type="chain" id="PRO_5001729149" evidence="1">
    <location>
        <begin position="18"/>
        <end position="200"/>
    </location>
</feature>
<sequence>MLMLSAAVSMLIAVTSALNGNLPYYNWNEEIFRNDVANAVIKLKAYNGWRTTHANDHDSVTCGLEVVSEARFSLEAELFNSYKYTSYVRIRPIQWMPVQFDLNYQFYNDFNLVLVAKTWAQFGVITSWIYQNNKAYTGSIIDPILDSSKKFDDVQHGYVEPPFYEKYEEQSEGKQTGYWNWAPMSNEGFTKTYFSWTIWQ</sequence>
<keyword evidence="3" id="KW-1185">Reference proteome</keyword>
<dbReference type="EMBL" id="CCKQ01005446">
    <property type="protein sequence ID" value="CDW76682.1"/>
    <property type="molecule type" value="Genomic_DNA"/>
</dbReference>
<gene>
    <name evidence="2" type="primary">Contig15002.g15988</name>
    <name evidence="2" type="ORF">STYLEM_5643</name>
</gene>
<dbReference type="Proteomes" id="UP000039865">
    <property type="component" value="Unassembled WGS sequence"/>
</dbReference>
<evidence type="ECO:0000313" key="2">
    <source>
        <dbReference type="EMBL" id="CDW76682.1"/>
    </source>
</evidence>
<accession>A0A078A3D2</accession>
<feature type="signal peptide" evidence="1">
    <location>
        <begin position="1"/>
        <end position="17"/>
    </location>
</feature>
<proteinExistence type="predicted"/>
<evidence type="ECO:0000313" key="3">
    <source>
        <dbReference type="Proteomes" id="UP000039865"/>
    </source>
</evidence>
<dbReference type="InParanoid" id="A0A078A3D2"/>
<evidence type="ECO:0000256" key="1">
    <source>
        <dbReference type="SAM" id="SignalP"/>
    </source>
</evidence>
<keyword evidence="1" id="KW-0732">Signal</keyword>
<organism evidence="2 3">
    <name type="scientific">Stylonychia lemnae</name>
    <name type="common">Ciliate</name>
    <dbReference type="NCBI Taxonomy" id="5949"/>
    <lineage>
        <taxon>Eukaryota</taxon>
        <taxon>Sar</taxon>
        <taxon>Alveolata</taxon>
        <taxon>Ciliophora</taxon>
        <taxon>Intramacronucleata</taxon>
        <taxon>Spirotrichea</taxon>
        <taxon>Stichotrichia</taxon>
        <taxon>Sporadotrichida</taxon>
        <taxon>Oxytrichidae</taxon>
        <taxon>Stylonychinae</taxon>
        <taxon>Stylonychia</taxon>
    </lineage>
</organism>
<reference evidence="2 3" key="1">
    <citation type="submission" date="2014-06" db="EMBL/GenBank/DDBJ databases">
        <authorList>
            <person name="Swart Estienne"/>
        </authorList>
    </citation>
    <scope>NUCLEOTIDE SEQUENCE [LARGE SCALE GENOMIC DNA]</scope>
    <source>
        <strain evidence="2 3">130c</strain>
    </source>
</reference>
<dbReference type="AlphaFoldDB" id="A0A078A3D2"/>
<protein>
    <submittedName>
        <fullName evidence="2">Uncharacterized protein</fullName>
    </submittedName>
</protein>
<name>A0A078A3D2_STYLE</name>